<organism evidence="1 2">
    <name type="scientific">Vespula maculifrons</name>
    <name type="common">Eastern yellow jacket</name>
    <name type="synonym">Wasp</name>
    <dbReference type="NCBI Taxonomy" id="7453"/>
    <lineage>
        <taxon>Eukaryota</taxon>
        <taxon>Metazoa</taxon>
        <taxon>Ecdysozoa</taxon>
        <taxon>Arthropoda</taxon>
        <taxon>Hexapoda</taxon>
        <taxon>Insecta</taxon>
        <taxon>Pterygota</taxon>
        <taxon>Neoptera</taxon>
        <taxon>Endopterygota</taxon>
        <taxon>Hymenoptera</taxon>
        <taxon>Apocrita</taxon>
        <taxon>Aculeata</taxon>
        <taxon>Vespoidea</taxon>
        <taxon>Vespidae</taxon>
        <taxon>Vespinae</taxon>
        <taxon>Vespula</taxon>
    </lineage>
</organism>
<evidence type="ECO:0000313" key="2">
    <source>
        <dbReference type="Proteomes" id="UP001607303"/>
    </source>
</evidence>
<gene>
    <name evidence="1" type="ORF">V1477_000042</name>
</gene>
<accession>A0ABD2D2W6</accession>
<dbReference type="Proteomes" id="UP001607303">
    <property type="component" value="Unassembled WGS sequence"/>
</dbReference>
<name>A0ABD2D2W6_VESMC</name>
<keyword evidence="2" id="KW-1185">Reference proteome</keyword>
<comment type="caution">
    <text evidence="1">The sequence shown here is derived from an EMBL/GenBank/DDBJ whole genome shotgun (WGS) entry which is preliminary data.</text>
</comment>
<sequence length="20" mass="2154">MSALFNQLSAARKSCNLVLS</sequence>
<dbReference type="EMBL" id="JAYRBN010000001">
    <property type="protein sequence ID" value="KAL2751732.1"/>
    <property type="molecule type" value="Genomic_DNA"/>
</dbReference>
<evidence type="ECO:0000313" key="1">
    <source>
        <dbReference type="EMBL" id="KAL2751732.1"/>
    </source>
</evidence>
<proteinExistence type="predicted"/>
<dbReference type="AlphaFoldDB" id="A0ABD2D2W6"/>
<protein>
    <submittedName>
        <fullName evidence="1">Uncharacterized protein</fullName>
    </submittedName>
</protein>
<reference evidence="1 2" key="1">
    <citation type="journal article" date="2024" name="Ann. Entomol. Soc. Am.">
        <title>Genomic analyses of the southern and eastern yellowjacket wasps (Hymenoptera: Vespidae) reveal evolutionary signatures of social life.</title>
        <authorList>
            <person name="Catto M.A."/>
            <person name="Caine P.B."/>
            <person name="Orr S.E."/>
            <person name="Hunt B.G."/>
            <person name="Goodisman M.A.D."/>
        </authorList>
    </citation>
    <scope>NUCLEOTIDE SEQUENCE [LARGE SCALE GENOMIC DNA]</scope>
    <source>
        <strain evidence="1">232</strain>
        <tissue evidence="1">Head and thorax</tissue>
    </source>
</reference>